<evidence type="ECO:0000313" key="1">
    <source>
        <dbReference type="EMBL" id="JAH11158.1"/>
    </source>
</evidence>
<dbReference type="EMBL" id="GBXM01097419">
    <property type="protein sequence ID" value="JAH11158.1"/>
    <property type="molecule type" value="Transcribed_RNA"/>
</dbReference>
<organism evidence="1">
    <name type="scientific">Anguilla anguilla</name>
    <name type="common">European freshwater eel</name>
    <name type="synonym">Muraena anguilla</name>
    <dbReference type="NCBI Taxonomy" id="7936"/>
    <lineage>
        <taxon>Eukaryota</taxon>
        <taxon>Metazoa</taxon>
        <taxon>Chordata</taxon>
        <taxon>Craniata</taxon>
        <taxon>Vertebrata</taxon>
        <taxon>Euteleostomi</taxon>
        <taxon>Actinopterygii</taxon>
        <taxon>Neopterygii</taxon>
        <taxon>Teleostei</taxon>
        <taxon>Anguilliformes</taxon>
        <taxon>Anguillidae</taxon>
        <taxon>Anguilla</taxon>
    </lineage>
</organism>
<protein>
    <submittedName>
        <fullName evidence="1">Uncharacterized protein</fullName>
    </submittedName>
</protein>
<reference evidence="1" key="2">
    <citation type="journal article" date="2015" name="Fish Shellfish Immunol.">
        <title>Early steps in the European eel (Anguilla anguilla)-Vibrio vulnificus interaction in the gills: Role of the RtxA13 toxin.</title>
        <authorList>
            <person name="Callol A."/>
            <person name="Pajuelo D."/>
            <person name="Ebbesson L."/>
            <person name="Teles M."/>
            <person name="MacKenzie S."/>
            <person name="Amaro C."/>
        </authorList>
    </citation>
    <scope>NUCLEOTIDE SEQUENCE</scope>
</reference>
<accession>A0A0E9Q4W4</accession>
<proteinExistence type="predicted"/>
<name>A0A0E9Q4W4_ANGAN</name>
<dbReference type="AlphaFoldDB" id="A0A0E9Q4W4"/>
<sequence length="60" mass="7112">MKYTRRLDVAVFPAQKSSRCVDLRGKKEGKKNQFNYHSSVWECEGPVHTRMEDNCFFSRL</sequence>
<reference evidence="1" key="1">
    <citation type="submission" date="2014-11" db="EMBL/GenBank/DDBJ databases">
        <authorList>
            <person name="Amaro Gonzalez C."/>
        </authorList>
    </citation>
    <scope>NUCLEOTIDE SEQUENCE</scope>
</reference>